<reference evidence="1" key="2">
    <citation type="submission" date="2021-09" db="EMBL/GenBank/DDBJ databases">
        <authorList>
            <person name="Jia N."/>
            <person name="Wang J."/>
            <person name="Shi W."/>
            <person name="Du L."/>
            <person name="Sun Y."/>
            <person name="Zhan W."/>
            <person name="Jiang J."/>
            <person name="Wang Q."/>
            <person name="Zhang B."/>
            <person name="Ji P."/>
            <person name="Sakyi L.B."/>
            <person name="Cui X."/>
            <person name="Yuan T."/>
            <person name="Jiang B."/>
            <person name="Yang W."/>
            <person name="Lam T.T.-Y."/>
            <person name="Chang Q."/>
            <person name="Ding S."/>
            <person name="Wang X."/>
            <person name="Zhu J."/>
            <person name="Ruan X."/>
            <person name="Zhao L."/>
            <person name="Wei J."/>
            <person name="Que T."/>
            <person name="Du C."/>
            <person name="Cheng J."/>
            <person name="Dai P."/>
            <person name="Han X."/>
            <person name="Huang E."/>
            <person name="Gao Y."/>
            <person name="Liu J."/>
            <person name="Shao H."/>
            <person name="Ye R."/>
            <person name="Li L."/>
            <person name="Wei W."/>
            <person name="Wang X."/>
            <person name="Wang C."/>
            <person name="Huo Q."/>
            <person name="Li W."/>
            <person name="Guo W."/>
            <person name="Chen H."/>
            <person name="Chen S."/>
            <person name="Zhou L."/>
            <person name="Zhou L."/>
            <person name="Ni X."/>
            <person name="Tian J."/>
            <person name="Zhou Y."/>
            <person name="Sheng Y."/>
            <person name="Liu T."/>
            <person name="Pan Y."/>
            <person name="Xia L."/>
            <person name="Li J."/>
            <person name="Zhao F."/>
            <person name="Cao W."/>
        </authorList>
    </citation>
    <scope>NUCLEOTIDE SEQUENCE</scope>
    <source>
        <strain evidence="1">Rmic-2018</strain>
        <tissue evidence="1">Larvae</tissue>
    </source>
</reference>
<dbReference type="EMBL" id="JABSTU010005788">
    <property type="protein sequence ID" value="KAH7938668.1"/>
    <property type="molecule type" value="Genomic_DNA"/>
</dbReference>
<sequence length="120" mass="13486">MSIELGCEEGDFALGLMIPTNARNSSANQTTVNYIDEISILAGRTCTESTNVFFYVLTFDWQDKLMEILGCYSKKGYALRDVRKIDKLESQLTACQQRVHSELRAKIETLEATVPELTAL</sequence>
<organism evidence="1 2">
    <name type="scientific">Rhipicephalus microplus</name>
    <name type="common">Cattle tick</name>
    <name type="synonym">Boophilus microplus</name>
    <dbReference type="NCBI Taxonomy" id="6941"/>
    <lineage>
        <taxon>Eukaryota</taxon>
        <taxon>Metazoa</taxon>
        <taxon>Ecdysozoa</taxon>
        <taxon>Arthropoda</taxon>
        <taxon>Chelicerata</taxon>
        <taxon>Arachnida</taxon>
        <taxon>Acari</taxon>
        <taxon>Parasitiformes</taxon>
        <taxon>Ixodida</taxon>
        <taxon>Ixodoidea</taxon>
        <taxon>Ixodidae</taxon>
        <taxon>Rhipicephalinae</taxon>
        <taxon>Rhipicephalus</taxon>
        <taxon>Boophilus</taxon>
    </lineage>
</organism>
<gene>
    <name evidence="1" type="ORF">HPB51_028814</name>
</gene>
<protein>
    <submittedName>
        <fullName evidence="1">Uncharacterized protein</fullName>
    </submittedName>
</protein>
<dbReference type="Proteomes" id="UP000821866">
    <property type="component" value="Unassembled WGS sequence"/>
</dbReference>
<evidence type="ECO:0000313" key="1">
    <source>
        <dbReference type="EMBL" id="KAH7938668.1"/>
    </source>
</evidence>
<keyword evidence="2" id="KW-1185">Reference proteome</keyword>
<evidence type="ECO:0000313" key="2">
    <source>
        <dbReference type="Proteomes" id="UP000821866"/>
    </source>
</evidence>
<reference evidence="1" key="1">
    <citation type="journal article" date="2020" name="Cell">
        <title>Large-Scale Comparative Analyses of Tick Genomes Elucidate Their Genetic Diversity and Vector Capacities.</title>
        <authorList>
            <consortium name="Tick Genome and Microbiome Consortium (TIGMIC)"/>
            <person name="Jia N."/>
            <person name="Wang J."/>
            <person name="Shi W."/>
            <person name="Du L."/>
            <person name="Sun Y."/>
            <person name="Zhan W."/>
            <person name="Jiang J.F."/>
            <person name="Wang Q."/>
            <person name="Zhang B."/>
            <person name="Ji P."/>
            <person name="Bell-Sakyi L."/>
            <person name="Cui X.M."/>
            <person name="Yuan T.T."/>
            <person name="Jiang B.G."/>
            <person name="Yang W.F."/>
            <person name="Lam T.T."/>
            <person name="Chang Q.C."/>
            <person name="Ding S.J."/>
            <person name="Wang X.J."/>
            <person name="Zhu J.G."/>
            <person name="Ruan X.D."/>
            <person name="Zhao L."/>
            <person name="Wei J.T."/>
            <person name="Ye R.Z."/>
            <person name="Que T.C."/>
            <person name="Du C.H."/>
            <person name="Zhou Y.H."/>
            <person name="Cheng J.X."/>
            <person name="Dai P.F."/>
            <person name="Guo W.B."/>
            <person name="Han X.H."/>
            <person name="Huang E.J."/>
            <person name="Li L.F."/>
            <person name="Wei W."/>
            <person name="Gao Y.C."/>
            <person name="Liu J.Z."/>
            <person name="Shao H.Z."/>
            <person name="Wang X."/>
            <person name="Wang C.C."/>
            <person name="Yang T.C."/>
            <person name="Huo Q.B."/>
            <person name="Li W."/>
            <person name="Chen H.Y."/>
            <person name="Chen S.E."/>
            <person name="Zhou L.G."/>
            <person name="Ni X.B."/>
            <person name="Tian J.H."/>
            <person name="Sheng Y."/>
            <person name="Liu T."/>
            <person name="Pan Y.S."/>
            <person name="Xia L.Y."/>
            <person name="Li J."/>
            <person name="Zhao F."/>
            <person name="Cao W.C."/>
        </authorList>
    </citation>
    <scope>NUCLEOTIDE SEQUENCE</scope>
    <source>
        <strain evidence="1">Rmic-2018</strain>
    </source>
</reference>
<comment type="caution">
    <text evidence="1">The sequence shown here is derived from an EMBL/GenBank/DDBJ whole genome shotgun (WGS) entry which is preliminary data.</text>
</comment>
<accession>A0A9J6CWA5</accession>
<dbReference type="AlphaFoldDB" id="A0A9J6CWA5"/>
<name>A0A9J6CWA5_RHIMP</name>
<proteinExistence type="predicted"/>